<dbReference type="OrthoDB" id="383937at2"/>
<dbReference type="SUPFAM" id="SSF53850">
    <property type="entry name" value="Periplasmic binding protein-like II"/>
    <property type="match status" value="1"/>
</dbReference>
<gene>
    <name evidence="1" type="ORF">AALO17_21690</name>
</gene>
<dbReference type="Proteomes" id="UP000069771">
    <property type="component" value="Chromosome"/>
</dbReference>
<dbReference type="PANTHER" id="PTHR43649:SF12">
    <property type="entry name" value="DIACETYLCHITOBIOSE BINDING PROTEIN DASA"/>
    <property type="match status" value="1"/>
</dbReference>
<name>A0A140DXC6_9FIRM</name>
<protein>
    <recommendedName>
        <fullName evidence="3">Sugar ABC transporter substrate-binding protein</fullName>
    </recommendedName>
</protein>
<dbReference type="GeneID" id="78478752"/>
<dbReference type="Pfam" id="PF01547">
    <property type="entry name" value="SBP_bac_1"/>
    <property type="match status" value="1"/>
</dbReference>
<evidence type="ECO:0008006" key="3">
    <source>
        <dbReference type="Google" id="ProtNLM"/>
    </source>
</evidence>
<dbReference type="InterPro" id="IPR006059">
    <property type="entry name" value="SBP"/>
</dbReference>
<reference evidence="1 2" key="1">
    <citation type="journal article" date="2016" name="Gut Pathog.">
        <title>Whole genome sequencing of "Faecalibaculum rodentium" ALO17, isolated from C57BL/6J laboratory mouse feces.</title>
        <authorList>
            <person name="Lim S."/>
            <person name="Chang D.H."/>
            <person name="Ahn S."/>
            <person name="Kim B.C."/>
        </authorList>
    </citation>
    <scope>NUCLEOTIDE SEQUENCE [LARGE SCALE GENOMIC DNA]</scope>
    <source>
        <strain evidence="1 2">Alo17</strain>
    </source>
</reference>
<proteinExistence type="predicted"/>
<organism evidence="1 2">
    <name type="scientific">Faecalibaculum rodentium</name>
    <dbReference type="NCBI Taxonomy" id="1702221"/>
    <lineage>
        <taxon>Bacteria</taxon>
        <taxon>Bacillati</taxon>
        <taxon>Bacillota</taxon>
        <taxon>Erysipelotrichia</taxon>
        <taxon>Erysipelotrichales</taxon>
        <taxon>Erysipelotrichaceae</taxon>
        <taxon>Faecalibaculum</taxon>
    </lineage>
</organism>
<dbReference type="AlphaFoldDB" id="A0A140DXC6"/>
<dbReference type="EMBL" id="CP011391">
    <property type="protein sequence ID" value="AMK55303.1"/>
    <property type="molecule type" value="Genomic_DNA"/>
</dbReference>
<dbReference type="InterPro" id="IPR050490">
    <property type="entry name" value="Bact_solute-bd_prot1"/>
</dbReference>
<keyword evidence="2" id="KW-1185">Reference proteome</keyword>
<evidence type="ECO:0000313" key="2">
    <source>
        <dbReference type="Proteomes" id="UP000069771"/>
    </source>
</evidence>
<dbReference type="PANTHER" id="PTHR43649">
    <property type="entry name" value="ARABINOSE-BINDING PROTEIN-RELATED"/>
    <property type="match status" value="1"/>
</dbReference>
<dbReference type="RefSeq" id="WP_067558786.1">
    <property type="nucleotide sequence ID" value="NZ_CAMTBT010000020.1"/>
</dbReference>
<dbReference type="Gene3D" id="3.40.190.10">
    <property type="entry name" value="Periplasmic binding protein-like II"/>
    <property type="match status" value="1"/>
</dbReference>
<dbReference type="KEGG" id="fro:AALO17_21690"/>
<dbReference type="STRING" id="1702221.AALO17_21690"/>
<evidence type="ECO:0000313" key="1">
    <source>
        <dbReference type="EMBL" id="AMK55303.1"/>
    </source>
</evidence>
<sequence length="432" mass="48867">MRTGQVRRSVLGLAVAGLCLSMVMNLCGCTLTGRRTLRLGIYAGSPWQVHESSGYEYIDEAIARFKANHPMVDVVYESGIRINDYTQWLDDAVVMGEVPDVFVMPDEKFGEYASLGVLKNLDPYLRQDDSCSESDFFPAAVQSGKYQYSQYALPYMMNPRLMFVNVSLLKEEGLKVPEESWTPEQFLALCRQLTRDLNHDGTPDQYGVVDYDWLDLAEASGLDLFSDDGHNVDLRGDQVRKVTETYRQLTEFMGSQTEREVLMEAGRVAFAPMSYAEFITYNPWPWKVKKYSGFDWICISLPQAADRTIRYAGNSLVMGMSAGTRDGELAWDLMKEFCVNQTTQTGILEHSQGMCVLQTDKSLLDAFLDDSGLSGDTVRAIMNQEGTRVRFSKYESAREQLADRMEKAAADPEDLDLQLVEIEETIRSYLRS</sequence>
<accession>A0A140DXC6</accession>